<dbReference type="STRING" id="1858805.M5G2Q8"/>
<keyword evidence="4" id="KW-1185">Reference proteome</keyword>
<evidence type="ECO:0000256" key="1">
    <source>
        <dbReference type="SAM" id="MobiDB-lite"/>
    </source>
</evidence>
<reference evidence="3 4" key="1">
    <citation type="journal article" date="2012" name="Science">
        <title>The Paleozoic origin of enzymatic lignin decomposition reconstructed from 31 fungal genomes.</title>
        <authorList>
            <person name="Floudas D."/>
            <person name="Binder M."/>
            <person name="Riley R."/>
            <person name="Barry K."/>
            <person name="Blanchette R.A."/>
            <person name="Henrissat B."/>
            <person name="Martinez A.T."/>
            <person name="Otillar R."/>
            <person name="Spatafora J.W."/>
            <person name="Yadav J.S."/>
            <person name="Aerts A."/>
            <person name="Benoit I."/>
            <person name="Boyd A."/>
            <person name="Carlson A."/>
            <person name="Copeland A."/>
            <person name="Coutinho P.M."/>
            <person name="de Vries R.P."/>
            <person name="Ferreira P."/>
            <person name="Findley K."/>
            <person name="Foster B."/>
            <person name="Gaskell J."/>
            <person name="Glotzer D."/>
            <person name="Gorecki P."/>
            <person name="Heitman J."/>
            <person name="Hesse C."/>
            <person name="Hori C."/>
            <person name="Igarashi K."/>
            <person name="Jurgens J.A."/>
            <person name="Kallen N."/>
            <person name="Kersten P."/>
            <person name="Kohler A."/>
            <person name="Kuees U."/>
            <person name="Kumar T.K.A."/>
            <person name="Kuo A."/>
            <person name="LaButti K."/>
            <person name="Larrondo L.F."/>
            <person name="Lindquist E."/>
            <person name="Ling A."/>
            <person name="Lombard V."/>
            <person name="Lucas S."/>
            <person name="Lundell T."/>
            <person name="Martin R."/>
            <person name="McLaughlin D.J."/>
            <person name="Morgenstern I."/>
            <person name="Morin E."/>
            <person name="Murat C."/>
            <person name="Nagy L.G."/>
            <person name="Nolan M."/>
            <person name="Ohm R.A."/>
            <person name="Patyshakuliyeva A."/>
            <person name="Rokas A."/>
            <person name="Ruiz-Duenas F.J."/>
            <person name="Sabat G."/>
            <person name="Salamov A."/>
            <person name="Samejima M."/>
            <person name="Schmutz J."/>
            <person name="Slot J.C."/>
            <person name="St John F."/>
            <person name="Stenlid J."/>
            <person name="Sun H."/>
            <person name="Sun S."/>
            <person name="Syed K."/>
            <person name="Tsang A."/>
            <person name="Wiebenga A."/>
            <person name="Young D."/>
            <person name="Pisabarro A."/>
            <person name="Eastwood D.C."/>
            <person name="Martin F."/>
            <person name="Cullen D."/>
            <person name="Grigoriev I.V."/>
            <person name="Hibbett D.S."/>
        </authorList>
    </citation>
    <scope>NUCLEOTIDE SEQUENCE [LARGE SCALE GENOMIC DNA]</scope>
    <source>
        <strain evidence="3 4">DJM-731 SS1</strain>
    </source>
</reference>
<dbReference type="Proteomes" id="UP000030653">
    <property type="component" value="Unassembled WGS sequence"/>
</dbReference>
<feature type="transmembrane region" description="Helical" evidence="2">
    <location>
        <begin position="193"/>
        <end position="216"/>
    </location>
</feature>
<name>M5G2Q8_DACPD</name>
<feature type="compositionally biased region" description="Polar residues" evidence="1">
    <location>
        <begin position="364"/>
        <end position="374"/>
    </location>
</feature>
<evidence type="ECO:0008006" key="5">
    <source>
        <dbReference type="Google" id="ProtNLM"/>
    </source>
</evidence>
<organism evidence="3 4">
    <name type="scientific">Dacryopinax primogenitus (strain DJM 731)</name>
    <name type="common">Brown rot fungus</name>
    <dbReference type="NCBI Taxonomy" id="1858805"/>
    <lineage>
        <taxon>Eukaryota</taxon>
        <taxon>Fungi</taxon>
        <taxon>Dikarya</taxon>
        <taxon>Basidiomycota</taxon>
        <taxon>Agaricomycotina</taxon>
        <taxon>Dacrymycetes</taxon>
        <taxon>Dacrymycetales</taxon>
        <taxon>Dacrymycetaceae</taxon>
        <taxon>Dacryopinax</taxon>
    </lineage>
</organism>
<feature type="region of interest" description="Disordered" evidence="1">
    <location>
        <begin position="157"/>
        <end position="190"/>
    </location>
</feature>
<proteinExistence type="predicted"/>
<dbReference type="PANTHER" id="PTHR16861">
    <property type="entry name" value="GLYCOPROTEIN 38"/>
    <property type="match status" value="1"/>
</dbReference>
<dbReference type="AlphaFoldDB" id="M5G2Q8"/>
<accession>M5G2Q8</accession>
<evidence type="ECO:0000313" key="3">
    <source>
        <dbReference type="EMBL" id="EJU02505.1"/>
    </source>
</evidence>
<gene>
    <name evidence="3" type="ORF">DACRYDRAFT_116180</name>
</gene>
<dbReference type="EMBL" id="JH795862">
    <property type="protein sequence ID" value="EJU02505.1"/>
    <property type="molecule type" value="Genomic_DNA"/>
</dbReference>
<dbReference type="GeneID" id="63685211"/>
<protein>
    <recommendedName>
        <fullName evidence="5">Mid2 domain-containing protein</fullName>
    </recommendedName>
</protein>
<dbReference type="RefSeq" id="XP_040629399.1">
    <property type="nucleotide sequence ID" value="XM_040770149.1"/>
</dbReference>
<feature type="region of interest" description="Disordered" evidence="1">
    <location>
        <begin position="267"/>
        <end position="374"/>
    </location>
</feature>
<evidence type="ECO:0000313" key="4">
    <source>
        <dbReference type="Proteomes" id="UP000030653"/>
    </source>
</evidence>
<evidence type="ECO:0000256" key="2">
    <source>
        <dbReference type="SAM" id="Phobius"/>
    </source>
</evidence>
<keyword evidence="2" id="KW-1133">Transmembrane helix</keyword>
<dbReference type="HOGENOM" id="CLU_690819_0_0_1"/>
<keyword evidence="2" id="KW-0812">Transmembrane</keyword>
<feature type="compositionally biased region" description="Polar residues" evidence="1">
    <location>
        <begin position="324"/>
        <end position="338"/>
    </location>
</feature>
<keyword evidence="2" id="KW-0472">Membrane</keyword>
<dbReference type="PANTHER" id="PTHR16861:SF4">
    <property type="entry name" value="SH3 DOMAIN PROTEIN (AFU_ORTHOLOGUE AFUA_1G13610)"/>
    <property type="match status" value="1"/>
</dbReference>
<feature type="compositionally biased region" description="Polar residues" evidence="1">
    <location>
        <begin position="166"/>
        <end position="180"/>
    </location>
</feature>
<sequence>MSTDTINTTITSSSTGLTFVPAGAWVSLAAPGATNGQAKFDTGNAQDGLANSYISYTFSQPATRFQFWAYQRSDGGLFSICFDCPATSTLGDRIDALNTTADGSDPPRLLYSKDDLSYAFHNVTILNLFDSRATIGGQHNGGYGQINMDRFLLITPSTPPSSSTSGDASNVTSPSSVAEGSTSPPSPRSNTRAIVGGVIGGIIGLAIIVALILLFLRFRRRNEKPGISPYPMRYEAVPQPNSPMFALEPAHRNSDMVLSPWSRAASAANGGAAREPPPNNTESTVIRPLAAVGYTSRGPKKGARPSAARPVTQASELVPPSLYPPTSESSWTASSDNTVVPRRERDAGFLQGDAENEASLPPDYTTTTAPRGRR</sequence>
<dbReference type="OrthoDB" id="3359616at2759"/>